<comment type="subcellular location">
    <subcellularLocation>
        <location evidence="2">Cell membrane</location>
        <topology evidence="2">Single-pass type II membrane protein</topology>
    </subcellularLocation>
    <subcellularLocation>
        <location evidence="7">Membrane</location>
        <topology evidence="7">Single-pass type II membrane protein</topology>
    </subcellularLocation>
</comment>
<feature type="compositionally biased region" description="Low complexity" evidence="8">
    <location>
        <begin position="37"/>
        <end position="49"/>
    </location>
</feature>
<evidence type="ECO:0000256" key="8">
    <source>
        <dbReference type="SAM" id="MobiDB-lite"/>
    </source>
</evidence>
<name>A0A7W3N413_9ACTN</name>
<dbReference type="GO" id="GO:0006465">
    <property type="term" value="P:signal peptide processing"/>
    <property type="evidence" value="ECO:0007669"/>
    <property type="project" value="InterPro"/>
</dbReference>
<feature type="region of interest" description="Disordered" evidence="8">
    <location>
        <begin position="1"/>
        <end position="95"/>
    </location>
</feature>
<dbReference type="EMBL" id="JACJII010000001">
    <property type="protein sequence ID" value="MBA9007107.1"/>
    <property type="molecule type" value="Genomic_DNA"/>
</dbReference>
<evidence type="ECO:0000256" key="1">
    <source>
        <dbReference type="ARBA" id="ARBA00000677"/>
    </source>
</evidence>
<feature type="compositionally biased region" description="Basic and acidic residues" evidence="8">
    <location>
        <begin position="1"/>
        <end position="14"/>
    </location>
</feature>
<feature type="domain" description="Peptidase S26" evidence="9">
    <location>
        <begin position="102"/>
        <end position="300"/>
    </location>
</feature>
<comment type="similarity">
    <text evidence="3 7">Belongs to the peptidase S26 family.</text>
</comment>
<gene>
    <name evidence="10" type="ORF">HNR21_005989</name>
</gene>
<dbReference type="Gene3D" id="2.10.109.10">
    <property type="entry name" value="Umud Fragment, subunit A"/>
    <property type="match status" value="1"/>
</dbReference>
<dbReference type="GO" id="GO:0004252">
    <property type="term" value="F:serine-type endopeptidase activity"/>
    <property type="evidence" value="ECO:0007669"/>
    <property type="project" value="InterPro"/>
</dbReference>
<dbReference type="Pfam" id="PF10502">
    <property type="entry name" value="Peptidase_S26"/>
    <property type="match status" value="1"/>
</dbReference>
<dbReference type="InterPro" id="IPR000223">
    <property type="entry name" value="Pept_S26A_signal_pept_1"/>
</dbReference>
<dbReference type="CDD" id="cd06530">
    <property type="entry name" value="S26_SPase_I"/>
    <property type="match status" value="1"/>
</dbReference>
<evidence type="ECO:0000313" key="11">
    <source>
        <dbReference type="Proteomes" id="UP000539313"/>
    </source>
</evidence>
<dbReference type="RefSeq" id="WP_182707783.1">
    <property type="nucleotide sequence ID" value="NZ_JACJII010000001.1"/>
</dbReference>
<keyword evidence="11" id="KW-1185">Reference proteome</keyword>
<evidence type="ECO:0000256" key="6">
    <source>
        <dbReference type="PIRSR" id="PIRSR600223-1"/>
    </source>
</evidence>
<feature type="transmembrane region" description="Helical" evidence="7">
    <location>
        <begin position="321"/>
        <end position="344"/>
    </location>
</feature>
<keyword evidence="7" id="KW-0812">Transmembrane</keyword>
<protein>
    <recommendedName>
        <fullName evidence="4 7">Signal peptidase I</fullName>
        <ecNumber evidence="4 7">3.4.21.89</ecNumber>
    </recommendedName>
</protein>
<dbReference type="Proteomes" id="UP000539313">
    <property type="component" value="Unassembled WGS sequence"/>
</dbReference>
<dbReference type="NCBIfam" id="TIGR02227">
    <property type="entry name" value="sigpep_I_bact"/>
    <property type="match status" value="1"/>
</dbReference>
<feature type="active site" evidence="6">
    <location>
        <position position="131"/>
    </location>
</feature>
<comment type="catalytic activity">
    <reaction evidence="1 7">
        <text>Cleavage of hydrophobic, N-terminal signal or leader sequences from secreted and periplasmic proteins.</text>
        <dbReference type="EC" id="3.4.21.89"/>
    </reaction>
</comment>
<dbReference type="InterPro" id="IPR019533">
    <property type="entry name" value="Peptidase_S26"/>
</dbReference>
<dbReference type="GO" id="GO:0009003">
    <property type="term" value="F:signal peptidase activity"/>
    <property type="evidence" value="ECO:0007669"/>
    <property type="project" value="UniProtKB-EC"/>
</dbReference>
<dbReference type="InterPro" id="IPR019758">
    <property type="entry name" value="Pept_S26A_signal_pept_1_CS"/>
</dbReference>
<dbReference type="EC" id="3.4.21.89" evidence="4 7"/>
<keyword evidence="5 7" id="KW-0378">Hydrolase</keyword>
<evidence type="ECO:0000256" key="7">
    <source>
        <dbReference type="RuleBase" id="RU362042"/>
    </source>
</evidence>
<comment type="caution">
    <text evidence="7">Lacks conserved residue(s) required for the propagation of feature annotation.</text>
</comment>
<organism evidence="10 11">
    <name type="scientific">Thermomonospora cellulosilytica</name>
    <dbReference type="NCBI Taxonomy" id="1411118"/>
    <lineage>
        <taxon>Bacteria</taxon>
        <taxon>Bacillati</taxon>
        <taxon>Actinomycetota</taxon>
        <taxon>Actinomycetes</taxon>
        <taxon>Streptosporangiales</taxon>
        <taxon>Thermomonosporaceae</taxon>
        <taxon>Thermomonospora</taxon>
    </lineage>
</organism>
<dbReference type="SUPFAM" id="SSF51306">
    <property type="entry name" value="LexA/Signal peptidase"/>
    <property type="match status" value="1"/>
</dbReference>
<dbReference type="InterPro" id="IPR036286">
    <property type="entry name" value="LexA/Signal_pep-like_sf"/>
</dbReference>
<evidence type="ECO:0000313" key="10">
    <source>
        <dbReference type="EMBL" id="MBA9007107.1"/>
    </source>
</evidence>
<proteinExistence type="inferred from homology"/>
<evidence type="ECO:0000256" key="4">
    <source>
        <dbReference type="ARBA" id="ARBA00013208"/>
    </source>
</evidence>
<dbReference type="PRINTS" id="PR00727">
    <property type="entry name" value="LEADERPTASE"/>
</dbReference>
<feature type="compositionally biased region" description="Basic and acidic residues" evidence="8">
    <location>
        <begin position="68"/>
        <end position="78"/>
    </location>
</feature>
<keyword evidence="7" id="KW-0645">Protease</keyword>
<evidence type="ECO:0000256" key="5">
    <source>
        <dbReference type="ARBA" id="ARBA00022801"/>
    </source>
</evidence>
<dbReference type="AlphaFoldDB" id="A0A7W3N413"/>
<evidence type="ECO:0000259" key="9">
    <source>
        <dbReference type="Pfam" id="PF10502"/>
    </source>
</evidence>
<sequence length="353" mass="38065">MTDEDDRRNVRSEAEGAVPNEKQAVTPGEDAADRADAPAAVEAAGSAGPTDDASPGDDRPAAGAARSGADEPADRTDEAGSSDDSDPDADGKDKKQGSFWKELPILIGVALILALVIKAFAVQAFYIPSASMENTLQIGDRVLVNKLVYHTRDVKRGDIVVFNGLDSWNSEVEVPEPSNPVSRVAHWIGNAFGVVPGEKDYIKRVIGTPGDRVKCCDSKGRMTVNGVPLDETSYLYTDPVTGEQNKPSEEPFDVTVQPGNLWVMGDHREVSYDSRQHRGDPGGGAIPENRVIGRAFVVVWPLDRVDTLPIPDTFEQPALNAAATLLPVTPLALGFAGAFPVVWLHRRLRLRRR</sequence>
<comment type="caution">
    <text evidence="10">The sequence shown here is derived from an EMBL/GenBank/DDBJ whole genome shotgun (WGS) entry which is preliminary data.</text>
</comment>
<keyword evidence="7" id="KW-1133">Transmembrane helix</keyword>
<accession>A0A7W3N413</accession>
<dbReference type="PROSITE" id="PS00761">
    <property type="entry name" value="SPASE_I_3"/>
    <property type="match status" value="1"/>
</dbReference>
<evidence type="ECO:0000256" key="3">
    <source>
        <dbReference type="ARBA" id="ARBA00009370"/>
    </source>
</evidence>
<evidence type="ECO:0000256" key="2">
    <source>
        <dbReference type="ARBA" id="ARBA00004401"/>
    </source>
</evidence>
<dbReference type="GO" id="GO:0005886">
    <property type="term" value="C:plasma membrane"/>
    <property type="evidence" value="ECO:0007669"/>
    <property type="project" value="UniProtKB-SubCell"/>
</dbReference>
<keyword evidence="7" id="KW-0472">Membrane</keyword>
<dbReference type="PANTHER" id="PTHR43390">
    <property type="entry name" value="SIGNAL PEPTIDASE I"/>
    <property type="match status" value="1"/>
</dbReference>
<dbReference type="PANTHER" id="PTHR43390:SF1">
    <property type="entry name" value="CHLOROPLAST PROCESSING PEPTIDASE"/>
    <property type="match status" value="1"/>
</dbReference>
<feature type="active site" evidence="6">
    <location>
        <position position="203"/>
    </location>
</feature>
<reference evidence="10 11" key="1">
    <citation type="submission" date="2020-08" db="EMBL/GenBank/DDBJ databases">
        <title>Sequencing the genomes of 1000 actinobacteria strains.</title>
        <authorList>
            <person name="Klenk H.-P."/>
        </authorList>
    </citation>
    <scope>NUCLEOTIDE SEQUENCE [LARGE SCALE GENOMIC DNA]</scope>
    <source>
        <strain evidence="10 11">DSM 45823</strain>
    </source>
</reference>
<feature type="transmembrane region" description="Helical" evidence="7">
    <location>
        <begin position="103"/>
        <end position="126"/>
    </location>
</feature>